<organism evidence="2 3">
    <name type="scientific">Fuerstiella marisgermanici</name>
    <dbReference type="NCBI Taxonomy" id="1891926"/>
    <lineage>
        <taxon>Bacteria</taxon>
        <taxon>Pseudomonadati</taxon>
        <taxon>Planctomycetota</taxon>
        <taxon>Planctomycetia</taxon>
        <taxon>Planctomycetales</taxon>
        <taxon>Planctomycetaceae</taxon>
        <taxon>Fuerstiella</taxon>
    </lineage>
</organism>
<dbReference type="RefSeq" id="WP_077026300.1">
    <property type="nucleotide sequence ID" value="NZ_CP017641.1"/>
</dbReference>
<name>A0A1P8WM16_9PLAN</name>
<dbReference type="Gene3D" id="3.40.50.1110">
    <property type="entry name" value="SGNH hydrolase"/>
    <property type="match status" value="1"/>
</dbReference>
<protein>
    <recommendedName>
        <fullName evidence="4">GDSL-like Lipase/Acylhydrolase</fullName>
    </recommendedName>
</protein>
<sequence length="493" mass="54696">MLKRRKRLFRLMAVVLGLLVFPVAEVLCQLAGWGAVATSTNAFSEFAGVRPLFEKSDDGERFVVAKNRRAFFAEEFFPARKPVNTRRIFVFGGSTVQGRPYSIPTAFTTFLKIGLQHADPSVNWEVVNCGGVSYASYRLLPILKESLNHKPDLFIVCTGHNEFLECLTYGEVRTASPVVKTGYGLLRDFHSFRVLQRALQPSQEPGNASPSAVLPEEVDAILDHHGGLEAYTRESLSRSEIVSAFADNLKHMVALAAAENIPLMIMQPPSNLRDCPPFKSQFAANTTLETQAQIEALLSTASDHMQHHKDKAVALLKEVVALDDEFAFSWYQLGQAYLSVNRPDDAAAALVRARDEDICPLRMTSELEGVMKRIVAEHSVPFIDLHQQMAGLCRDSIVGDSVLVDHIHPSFRSNQLIALGIIRWMHDAGCANVLSNDWQPAAETAFQEHLLSLDDLYFLRGRRTRQSLAAWTQGRADGPPLSRSSKMAPPVAE</sequence>
<evidence type="ECO:0000313" key="2">
    <source>
        <dbReference type="EMBL" id="APZ95087.1"/>
    </source>
</evidence>
<dbReference type="EMBL" id="CP017641">
    <property type="protein sequence ID" value="APZ95087.1"/>
    <property type="molecule type" value="Genomic_DNA"/>
</dbReference>
<gene>
    <name evidence="2" type="ORF">Fuma_04741</name>
</gene>
<keyword evidence="3" id="KW-1185">Reference proteome</keyword>
<feature type="region of interest" description="Disordered" evidence="1">
    <location>
        <begin position="470"/>
        <end position="493"/>
    </location>
</feature>
<dbReference type="SUPFAM" id="SSF52266">
    <property type="entry name" value="SGNH hydrolase"/>
    <property type="match status" value="1"/>
</dbReference>
<dbReference type="Gene3D" id="1.25.40.10">
    <property type="entry name" value="Tetratricopeptide repeat domain"/>
    <property type="match status" value="1"/>
</dbReference>
<dbReference type="KEGG" id="fmr:Fuma_04741"/>
<dbReference type="AlphaFoldDB" id="A0A1P8WM16"/>
<dbReference type="SUPFAM" id="SSF48452">
    <property type="entry name" value="TPR-like"/>
    <property type="match status" value="1"/>
</dbReference>
<accession>A0A1P8WM16</accession>
<evidence type="ECO:0000256" key="1">
    <source>
        <dbReference type="SAM" id="MobiDB-lite"/>
    </source>
</evidence>
<evidence type="ECO:0000313" key="3">
    <source>
        <dbReference type="Proteomes" id="UP000187735"/>
    </source>
</evidence>
<dbReference type="GO" id="GO:0016788">
    <property type="term" value="F:hydrolase activity, acting on ester bonds"/>
    <property type="evidence" value="ECO:0007669"/>
    <property type="project" value="UniProtKB-ARBA"/>
</dbReference>
<dbReference type="InterPro" id="IPR036514">
    <property type="entry name" value="SGNH_hydro_sf"/>
</dbReference>
<reference evidence="2 3" key="1">
    <citation type="journal article" date="2016" name="Front. Microbiol.">
        <title>Fuerstia marisgermanicae gen. nov., sp. nov., an Unusual Member of the Phylum Planctomycetes from the German Wadden Sea.</title>
        <authorList>
            <person name="Kohn T."/>
            <person name="Heuer A."/>
            <person name="Jogler M."/>
            <person name="Vollmers J."/>
            <person name="Boedeker C."/>
            <person name="Bunk B."/>
            <person name="Rast P."/>
            <person name="Borchert D."/>
            <person name="Glockner I."/>
            <person name="Freese H.M."/>
            <person name="Klenk H.P."/>
            <person name="Overmann J."/>
            <person name="Kaster A.K."/>
            <person name="Rohde M."/>
            <person name="Wiegand S."/>
            <person name="Jogler C."/>
        </authorList>
    </citation>
    <scope>NUCLEOTIDE SEQUENCE [LARGE SCALE GENOMIC DNA]</scope>
    <source>
        <strain evidence="2 3">NH11</strain>
    </source>
</reference>
<dbReference type="Proteomes" id="UP000187735">
    <property type="component" value="Chromosome"/>
</dbReference>
<dbReference type="STRING" id="1891926.Fuma_04741"/>
<evidence type="ECO:0008006" key="4">
    <source>
        <dbReference type="Google" id="ProtNLM"/>
    </source>
</evidence>
<dbReference type="OrthoDB" id="228932at2"/>
<dbReference type="InterPro" id="IPR011990">
    <property type="entry name" value="TPR-like_helical_dom_sf"/>
</dbReference>
<proteinExistence type="predicted"/>